<feature type="coiled-coil region" evidence="1">
    <location>
        <begin position="88"/>
        <end position="115"/>
    </location>
</feature>
<evidence type="ECO:0000256" key="1">
    <source>
        <dbReference type="SAM" id="Coils"/>
    </source>
</evidence>
<dbReference type="EMBL" id="OV725077">
    <property type="protein sequence ID" value="CAH1391134.1"/>
    <property type="molecule type" value="Genomic_DNA"/>
</dbReference>
<keyword evidence="1" id="KW-0175">Coiled coil</keyword>
<evidence type="ECO:0008006" key="5">
    <source>
        <dbReference type="Google" id="ProtNLM"/>
    </source>
</evidence>
<gene>
    <name evidence="3" type="ORF">NEZAVI_LOCUS2213</name>
</gene>
<feature type="coiled-coil region" evidence="1">
    <location>
        <begin position="261"/>
        <end position="309"/>
    </location>
</feature>
<evidence type="ECO:0000313" key="3">
    <source>
        <dbReference type="EMBL" id="CAH1391134.1"/>
    </source>
</evidence>
<feature type="coiled-coil region" evidence="1">
    <location>
        <begin position="147"/>
        <end position="209"/>
    </location>
</feature>
<evidence type="ECO:0000313" key="4">
    <source>
        <dbReference type="Proteomes" id="UP001152798"/>
    </source>
</evidence>
<feature type="coiled-coil region" evidence="1">
    <location>
        <begin position="901"/>
        <end position="942"/>
    </location>
</feature>
<evidence type="ECO:0000256" key="2">
    <source>
        <dbReference type="SAM" id="MobiDB-lite"/>
    </source>
</evidence>
<accession>A0A9P0DZT6</accession>
<dbReference type="PANTHER" id="PTHR45615">
    <property type="entry name" value="MYOSIN HEAVY CHAIN, NON-MUSCLE"/>
    <property type="match status" value="1"/>
</dbReference>
<keyword evidence="4" id="KW-1185">Reference proteome</keyword>
<feature type="coiled-coil region" evidence="1">
    <location>
        <begin position="997"/>
        <end position="1067"/>
    </location>
</feature>
<dbReference type="AlphaFoldDB" id="A0A9P0DZT6"/>
<feature type="coiled-coil region" evidence="1">
    <location>
        <begin position="1"/>
        <end position="58"/>
    </location>
</feature>
<feature type="coiled-coil region" evidence="1">
    <location>
        <begin position="1190"/>
        <end position="1217"/>
    </location>
</feature>
<feature type="region of interest" description="Disordered" evidence="2">
    <location>
        <begin position="729"/>
        <end position="751"/>
    </location>
</feature>
<dbReference type="SUPFAM" id="SSF58100">
    <property type="entry name" value="Bacterial hemolysins"/>
    <property type="match status" value="1"/>
</dbReference>
<feature type="region of interest" description="Disordered" evidence="2">
    <location>
        <begin position="1116"/>
        <end position="1145"/>
    </location>
</feature>
<feature type="region of interest" description="Disordered" evidence="2">
    <location>
        <begin position="619"/>
        <end position="654"/>
    </location>
</feature>
<name>A0A9P0DZT6_NEZVI</name>
<sequence length="1258" mass="145267">MREFEAELADLKQENFELKMQLYVLEEQKEALEDERDAVELRINYQKLMKEYEKARSDILEKDDLILKAGEAMSLMSKKHEEDLCILQSRASEEIEAYKQTISKLEQEILELKEKSFFMPKPAVFDDSSAMYAMAFNIGGNVANNRETHSQEKVLELERKVMELKEELRLKNFEIEKLSEKSANVVLEAEQLRKTEAELKKRLQSMDKLSSTVNSNLSSNESKITQFEKEKKIQQSKPDEENRYRNIVFRTYKKEETDSRKNDIVIELETTKAELEELKKEKTTMLKGMQALLVQNNKLTRDIERLKNRPDERGNLSSEERGEYEGISLAHRFDEKSKSDSEMPEMEDPEKSYLYSALEDKRQQVEQLNEKLRKRTIDLQELVNKELWSKNKEIEKLNRVCEKQVRDWSEQRTKLKSQEAEIKALREEIERLRHELNTRINIASVTQIIPGRESEKPQDNHINVQLKKLKEELEKQIAYNAELNTRCEDLRVCAENSEKSRKDLSNACCLLTTRLEELSSFLESLLPSLAGRKRRLVKEAIDRSREMSKSLSLSCLEESSILCKSIEPILPDVSQVDFNSEEDLDDTLLHSNVTTLEEKNNEVLKLRNQMDNLVQMLKENSPESKRKSVRPQVSPWSLSGSLQEERPFSPQPFEESSLFRDCVPGLVLEDITEGTGIESFDTDTETKNLAEVKKVGPLAYGHGSESEGWSEPDRTVSLARIGLKENIGDAASDSSESVAKSNNSSGKKRRDNEIKSLNVKIKRLELTIESLLLERNGNLPANINNNVSVECQVVGDGSLTHNLMAEIKEQREKLMLSLSHNDFIRQRLEEVLSSAPSSPTKDNYFTLLQADGDKSRSYDHNLLQQVIKMTDKLEESCSLCLDLETKYMESEKEKLSLIEMLNASEEKANSLSAELTTLKCTLKEKENELLEKQCALLELKNSVIILESRVKLSQEEAQKQTRLLETINHENDQRTKELSQKWEKERAELICRYDEEISRLKNKAKQLNVDMHAVKSELGKIKEEKEIMEGEYKILVDRLEREKRDILDKESQRRIEAEERLNEAVRIQADLRIRLDTEANKIAEMETGQKQVKCELERRVTELELANQELEARLTSLSKPDTVPTSPIDFKRQRSNPSSDYTSDHEHHNWFPACVRTNNSSSPDLGIESDNRMSSLEALPSTKPNGEDRSDKLELENVELRAQLAKTKQTLEDTITQLTIANQRKKQVEKAICRQLHKTHDILKQARLNLDGKDKPVI</sequence>
<proteinExistence type="predicted"/>
<feature type="compositionally biased region" description="Low complexity" evidence="2">
    <location>
        <begin position="729"/>
        <end position="745"/>
    </location>
</feature>
<feature type="compositionally biased region" description="Polar residues" evidence="2">
    <location>
        <begin position="1116"/>
        <end position="1125"/>
    </location>
</feature>
<reference evidence="3" key="1">
    <citation type="submission" date="2022-01" db="EMBL/GenBank/DDBJ databases">
        <authorList>
            <person name="King R."/>
        </authorList>
    </citation>
    <scope>NUCLEOTIDE SEQUENCE</scope>
</reference>
<dbReference type="OrthoDB" id="6627311at2759"/>
<organism evidence="3 4">
    <name type="scientific">Nezara viridula</name>
    <name type="common">Southern green stink bug</name>
    <name type="synonym">Cimex viridulus</name>
    <dbReference type="NCBI Taxonomy" id="85310"/>
    <lineage>
        <taxon>Eukaryota</taxon>
        <taxon>Metazoa</taxon>
        <taxon>Ecdysozoa</taxon>
        <taxon>Arthropoda</taxon>
        <taxon>Hexapoda</taxon>
        <taxon>Insecta</taxon>
        <taxon>Pterygota</taxon>
        <taxon>Neoptera</taxon>
        <taxon>Paraneoptera</taxon>
        <taxon>Hemiptera</taxon>
        <taxon>Heteroptera</taxon>
        <taxon>Panheteroptera</taxon>
        <taxon>Pentatomomorpha</taxon>
        <taxon>Pentatomoidea</taxon>
        <taxon>Pentatomidae</taxon>
        <taxon>Pentatominae</taxon>
        <taxon>Nezara</taxon>
    </lineage>
</organism>
<feature type="coiled-coil region" evidence="1">
    <location>
        <begin position="355"/>
        <end position="442"/>
    </location>
</feature>
<protein>
    <recommendedName>
        <fullName evidence="5">Centrosomin</fullName>
    </recommendedName>
</protein>
<dbReference type="PANTHER" id="PTHR45615:SF80">
    <property type="entry name" value="GRIP DOMAIN-CONTAINING PROTEIN"/>
    <property type="match status" value="1"/>
</dbReference>
<dbReference type="Proteomes" id="UP001152798">
    <property type="component" value="Chromosome 1"/>
</dbReference>